<dbReference type="InterPro" id="IPR037401">
    <property type="entry name" value="SnoaL-like"/>
</dbReference>
<dbReference type="AlphaFoldDB" id="A0A7W8J9Y2"/>
<evidence type="ECO:0000313" key="3">
    <source>
        <dbReference type="Proteomes" id="UP000569092"/>
    </source>
</evidence>
<reference evidence="2 3" key="1">
    <citation type="submission" date="2020-08" db="EMBL/GenBank/DDBJ databases">
        <title>Genomic Encyclopedia of Type Strains, Phase IV (KMG-V): Genome sequencing to study the core and pangenomes of soil and plant-associated prokaryotes.</title>
        <authorList>
            <person name="Whitman W."/>
        </authorList>
    </citation>
    <scope>NUCLEOTIDE SEQUENCE [LARGE SCALE GENOMIC DNA]</scope>
    <source>
        <strain evidence="2 3">M8US30</strain>
    </source>
</reference>
<dbReference type="Gene3D" id="3.10.450.50">
    <property type="match status" value="1"/>
</dbReference>
<evidence type="ECO:0000313" key="2">
    <source>
        <dbReference type="EMBL" id="MBB5345354.1"/>
    </source>
</evidence>
<proteinExistence type="predicted"/>
<dbReference type="Proteomes" id="UP000569092">
    <property type="component" value="Unassembled WGS sequence"/>
</dbReference>
<evidence type="ECO:0000259" key="1">
    <source>
        <dbReference type="Pfam" id="PF13474"/>
    </source>
</evidence>
<dbReference type="EMBL" id="JACHDZ010000005">
    <property type="protein sequence ID" value="MBB5345354.1"/>
    <property type="molecule type" value="Genomic_DNA"/>
</dbReference>
<comment type="caution">
    <text evidence="2">The sequence shown here is derived from an EMBL/GenBank/DDBJ whole genome shotgun (WGS) entry which is preliminary data.</text>
</comment>
<dbReference type="SUPFAM" id="SSF54427">
    <property type="entry name" value="NTF2-like"/>
    <property type="match status" value="1"/>
</dbReference>
<protein>
    <submittedName>
        <fullName evidence="2">PhnB protein</fullName>
    </submittedName>
</protein>
<feature type="domain" description="SnoaL-like" evidence="1">
    <location>
        <begin position="17"/>
        <end position="137"/>
    </location>
</feature>
<name>A0A7W8J9Y2_9BACT</name>
<accession>A0A7W8J9Y2</accession>
<dbReference type="InterPro" id="IPR032710">
    <property type="entry name" value="NTF2-like_dom_sf"/>
</dbReference>
<sequence>MATAAMKTDVSKDQAEVLAVIDQLGKTNHDKDASGFAALFAADVADYNLAPPLSHRGINLSEKQAWFDSWEGPVEVEARDFEVTVSGDVAFCHGFMHMKATSKAAARLVSFWMRSTLHLKREAGQWRITHSHTSVPFYMDGSLRPAFDLQPI</sequence>
<organism evidence="2 3">
    <name type="scientific">Tunturiibacter lichenicola</name>
    <dbReference type="NCBI Taxonomy" id="2051959"/>
    <lineage>
        <taxon>Bacteria</taxon>
        <taxon>Pseudomonadati</taxon>
        <taxon>Acidobacteriota</taxon>
        <taxon>Terriglobia</taxon>
        <taxon>Terriglobales</taxon>
        <taxon>Acidobacteriaceae</taxon>
        <taxon>Tunturiibacter</taxon>
    </lineage>
</organism>
<dbReference type="Pfam" id="PF13474">
    <property type="entry name" value="SnoaL_3"/>
    <property type="match status" value="1"/>
</dbReference>
<gene>
    <name evidence="2" type="ORF">HDF10_003345</name>
</gene>